<dbReference type="InterPro" id="IPR035093">
    <property type="entry name" value="RelE/ParE_toxin_dom_sf"/>
</dbReference>
<dbReference type="InterPro" id="IPR051803">
    <property type="entry name" value="TA_system_RelE-like_toxin"/>
</dbReference>
<comment type="similarity">
    <text evidence="1">Belongs to the RelE toxin family.</text>
</comment>
<reference evidence="3" key="1">
    <citation type="submission" date="2016-04" db="EMBL/GenBank/DDBJ databases">
        <title>Fast-growing isolate from the root nodules of Vavilovia formosa.</title>
        <authorList>
            <person name="Kimeklis A."/>
            <person name="Safronova V."/>
            <person name="Belimov A."/>
            <person name="Andronov E."/>
        </authorList>
    </citation>
    <scope>NUCLEOTIDE SEQUENCE [LARGE SCALE GENOMIC DNA]</scope>
    <source>
        <strain evidence="3">Vaf-46</strain>
    </source>
</reference>
<dbReference type="EMBL" id="LWBS01000327">
    <property type="protein sequence ID" value="OAP92399.1"/>
    <property type="molecule type" value="Genomic_DNA"/>
</dbReference>
<organism evidence="3">
    <name type="scientific">Rhizobium leguminosarum</name>
    <dbReference type="NCBI Taxonomy" id="384"/>
    <lineage>
        <taxon>Bacteria</taxon>
        <taxon>Pseudomonadati</taxon>
        <taxon>Pseudomonadota</taxon>
        <taxon>Alphaproteobacteria</taxon>
        <taxon>Hyphomicrobiales</taxon>
        <taxon>Rhizobiaceae</taxon>
        <taxon>Rhizobium/Agrobacterium group</taxon>
        <taxon>Rhizobium</taxon>
    </lineage>
</organism>
<accession>A0A179BLY0</accession>
<keyword evidence="2" id="KW-1277">Toxin-antitoxin system</keyword>
<sequence>MAKYKLTPRAQRQMRDIWRNIAVHNEPAADRLLQKLFDKFELVAAHPEIGPARPEISPVARLIIEGRYIAIYEPTNYGAEIVVVVHGMREPTTWLD</sequence>
<dbReference type="Pfam" id="PF05016">
    <property type="entry name" value="ParE_toxin"/>
    <property type="match status" value="1"/>
</dbReference>
<gene>
    <name evidence="3" type="ORF">A4U53_03895</name>
</gene>
<dbReference type="PANTHER" id="PTHR33755">
    <property type="entry name" value="TOXIN PARE1-RELATED"/>
    <property type="match status" value="1"/>
</dbReference>
<dbReference type="InterPro" id="IPR007712">
    <property type="entry name" value="RelE/ParE_toxin"/>
</dbReference>
<comment type="caution">
    <text evidence="3">The sequence shown here is derived from an EMBL/GenBank/DDBJ whole genome shotgun (WGS) entry which is preliminary data.</text>
</comment>
<proteinExistence type="inferred from homology"/>
<dbReference type="AlphaFoldDB" id="A0A179BLY0"/>
<evidence type="ECO:0000256" key="2">
    <source>
        <dbReference type="ARBA" id="ARBA00022649"/>
    </source>
</evidence>
<name>A0A179BLY0_RHILE</name>
<protein>
    <submittedName>
        <fullName evidence="3">Plasmid stabilization protein</fullName>
    </submittedName>
</protein>
<evidence type="ECO:0000256" key="1">
    <source>
        <dbReference type="ARBA" id="ARBA00006226"/>
    </source>
</evidence>
<dbReference type="Gene3D" id="3.30.2310.20">
    <property type="entry name" value="RelE-like"/>
    <property type="match status" value="1"/>
</dbReference>
<dbReference type="PANTHER" id="PTHR33755:SF6">
    <property type="entry name" value="PLASMID STABILIZATION SYSTEM PROTEIN"/>
    <property type="match status" value="1"/>
</dbReference>
<evidence type="ECO:0000313" key="3">
    <source>
        <dbReference type="EMBL" id="OAP92399.1"/>
    </source>
</evidence>